<dbReference type="AlphaFoldDB" id="A0A644WYS6"/>
<protein>
    <submittedName>
        <fullName evidence="1">Uncharacterized protein</fullName>
    </submittedName>
</protein>
<dbReference type="EMBL" id="VSSQ01001525">
    <property type="protein sequence ID" value="MPM09070.1"/>
    <property type="molecule type" value="Genomic_DNA"/>
</dbReference>
<name>A0A644WYS6_9ZZZZ</name>
<evidence type="ECO:0000313" key="1">
    <source>
        <dbReference type="EMBL" id="MPM09070.1"/>
    </source>
</evidence>
<reference evidence="1" key="1">
    <citation type="submission" date="2019-08" db="EMBL/GenBank/DDBJ databases">
        <authorList>
            <person name="Kucharzyk K."/>
            <person name="Murdoch R.W."/>
            <person name="Higgins S."/>
            <person name="Loffler F."/>
        </authorList>
    </citation>
    <scope>NUCLEOTIDE SEQUENCE</scope>
</reference>
<organism evidence="1">
    <name type="scientific">bioreactor metagenome</name>
    <dbReference type="NCBI Taxonomy" id="1076179"/>
    <lineage>
        <taxon>unclassified sequences</taxon>
        <taxon>metagenomes</taxon>
        <taxon>ecological metagenomes</taxon>
    </lineage>
</organism>
<comment type="caution">
    <text evidence="1">The sequence shown here is derived from an EMBL/GenBank/DDBJ whole genome shotgun (WGS) entry which is preliminary data.</text>
</comment>
<gene>
    <name evidence="1" type="ORF">SDC9_55386</name>
</gene>
<accession>A0A644WYS6</accession>
<proteinExistence type="predicted"/>
<sequence length="50" mass="5682">MFKAEPELLRENLGDRPGDDALFKLLDIAGLCHIIKKLIQAVECFRVEVL</sequence>